<proteinExistence type="predicted"/>
<name>A0A1I2U1S4_9BACI</name>
<organism evidence="1 2">
    <name type="scientific">Halobacillus alkaliphilus</name>
    <dbReference type="NCBI Taxonomy" id="396056"/>
    <lineage>
        <taxon>Bacteria</taxon>
        <taxon>Bacillati</taxon>
        <taxon>Bacillota</taxon>
        <taxon>Bacilli</taxon>
        <taxon>Bacillales</taxon>
        <taxon>Bacillaceae</taxon>
        <taxon>Halobacillus</taxon>
    </lineage>
</organism>
<sequence>MSGIFNSSIQKLKDEGVNIKQTPMKKKDWKNMFYSMKKNPLICFRPGEYRRS</sequence>
<protein>
    <submittedName>
        <fullName evidence="1">Uncharacterized protein</fullName>
    </submittedName>
</protein>
<keyword evidence="2" id="KW-1185">Reference proteome</keyword>
<reference evidence="2" key="1">
    <citation type="submission" date="2016-10" db="EMBL/GenBank/DDBJ databases">
        <authorList>
            <person name="Varghese N."/>
            <person name="Submissions S."/>
        </authorList>
    </citation>
    <scope>NUCLEOTIDE SEQUENCE [LARGE SCALE GENOMIC DNA]</scope>
    <source>
        <strain evidence="2">FP5</strain>
    </source>
</reference>
<evidence type="ECO:0000313" key="2">
    <source>
        <dbReference type="Proteomes" id="UP000198897"/>
    </source>
</evidence>
<evidence type="ECO:0000313" key="1">
    <source>
        <dbReference type="EMBL" id="SFG68531.1"/>
    </source>
</evidence>
<accession>A0A1I2U1S4</accession>
<dbReference type="AlphaFoldDB" id="A0A1I2U1S4"/>
<gene>
    <name evidence="1" type="ORF">SAMN05216353_1848</name>
</gene>
<dbReference type="Proteomes" id="UP000198897">
    <property type="component" value="Unassembled WGS sequence"/>
</dbReference>
<dbReference type="EMBL" id="FOOG01000084">
    <property type="protein sequence ID" value="SFG68531.1"/>
    <property type="molecule type" value="Genomic_DNA"/>
</dbReference>